<dbReference type="Gene3D" id="3.30.420.40">
    <property type="match status" value="2"/>
</dbReference>
<dbReference type="PANTHER" id="PTHR43095">
    <property type="entry name" value="SUGAR KINASE"/>
    <property type="match status" value="1"/>
</dbReference>
<feature type="domain" description="Carbohydrate kinase FGGY N-terminal" evidence="5">
    <location>
        <begin position="22"/>
        <end position="265"/>
    </location>
</feature>
<evidence type="ECO:0000256" key="2">
    <source>
        <dbReference type="ARBA" id="ARBA00022679"/>
    </source>
</evidence>
<dbReference type="Proteomes" id="UP000290365">
    <property type="component" value="Chromosome"/>
</dbReference>
<dbReference type="InterPro" id="IPR018483">
    <property type="entry name" value="Carb_kinase_FGGY_CS"/>
</dbReference>
<evidence type="ECO:0008006" key="9">
    <source>
        <dbReference type="Google" id="ProtNLM"/>
    </source>
</evidence>
<evidence type="ECO:0000313" key="8">
    <source>
        <dbReference type="Proteomes" id="UP000290365"/>
    </source>
</evidence>
<gene>
    <name evidence="7" type="ORF">EPA93_14465</name>
</gene>
<accession>A0A4P6JP50</accession>
<feature type="domain" description="Carbohydrate kinase FGGY C-terminal" evidence="6">
    <location>
        <begin position="277"/>
        <end position="452"/>
    </location>
</feature>
<evidence type="ECO:0000256" key="3">
    <source>
        <dbReference type="ARBA" id="ARBA00022777"/>
    </source>
</evidence>
<dbReference type="EMBL" id="CP035758">
    <property type="protein sequence ID" value="QBD77139.1"/>
    <property type="molecule type" value="Genomic_DNA"/>
</dbReference>
<dbReference type="Pfam" id="PF00370">
    <property type="entry name" value="FGGY_N"/>
    <property type="match status" value="1"/>
</dbReference>
<dbReference type="GO" id="GO:0016301">
    <property type="term" value="F:kinase activity"/>
    <property type="evidence" value="ECO:0007669"/>
    <property type="project" value="UniProtKB-KW"/>
</dbReference>
<evidence type="ECO:0000259" key="5">
    <source>
        <dbReference type="Pfam" id="PF00370"/>
    </source>
</evidence>
<comment type="similarity">
    <text evidence="1 4">Belongs to the FGGY kinase family.</text>
</comment>
<dbReference type="InterPro" id="IPR043129">
    <property type="entry name" value="ATPase_NBD"/>
</dbReference>
<name>A0A4P6JP50_KTERU</name>
<organism evidence="7 8">
    <name type="scientific">Ktedonosporobacter rubrisoli</name>
    <dbReference type="NCBI Taxonomy" id="2509675"/>
    <lineage>
        <taxon>Bacteria</taxon>
        <taxon>Bacillati</taxon>
        <taxon>Chloroflexota</taxon>
        <taxon>Ktedonobacteria</taxon>
        <taxon>Ktedonobacterales</taxon>
        <taxon>Ktedonosporobacteraceae</taxon>
        <taxon>Ktedonosporobacter</taxon>
    </lineage>
</organism>
<keyword evidence="2 4" id="KW-0808">Transferase</keyword>
<evidence type="ECO:0000256" key="1">
    <source>
        <dbReference type="ARBA" id="ARBA00009156"/>
    </source>
</evidence>
<evidence type="ECO:0000259" key="6">
    <source>
        <dbReference type="Pfam" id="PF02782"/>
    </source>
</evidence>
<dbReference type="CDD" id="cd07783">
    <property type="entry name" value="ASKHA_NBD_FGGY_SePSK_AtXK1-like"/>
    <property type="match status" value="1"/>
</dbReference>
<dbReference type="InterPro" id="IPR050406">
    <property type="entry name" value="FGGY_Carb_Kinase"/>
</dbReference>
<dbReference type="Pfam" id="PF02782">
    <property type="entry name" value="FGGY_C"/>
    <property type="match status" value="1"/>
</dbReference>
<dbReference type="PIRSF" id="PIRSF000538">
    <property type="entry name" value="GlpK"/>
    <property type="match status" value="1"/>
</dbReference>
<keyword evidence="3 4" id="KW-0418">Kinase</keyword>
<dbReference type="GO" id="GO:0016773">
    <property type="term" value="F:phosphotransferase activity, alcohol group as acceptor"/>
    <property type="evidence" value="ECO:0007669"/>
    <property type="project" value="InterPro"/>
</dbReference>
<dbReference type="OrthoDB" id="9805576at2"/>
<dbReference type="GO" id="GO:0005975">
    <property type="term" value="P:carbohydrate metabolic process"/>
    <property type="evidence" value="ECO:0007669"/>
    <property type="project" value="InterPro"/>
</dbReference>
<dbReference type="KEGG" id="kbs:EPA93_14465"/>
<keyword evidence="8" id="KW-1185">Reference proteome</keyword>
<dbReference type="SUPFAM" id="SSF53067">
    <property type="entry name" value="Actin-like ATPase domain"/>
    <property type="match status" value="2"/>
</dbReference>
<proteinExistence type="inferred from homology"/>
<dbReference type="AlphaFoldDB" id="A0A4P6JP50"/>
<dbReference type="InterPro" id="IPR018485">
    <property type="entry name" value="FGGY_C"/>
</dbReference>
<evidence type="ECO:0000313" key="7">
    <source>
        <dbReference type="EMBL" id="QBD77139.1"/>
    </source>
</evidence>
<dbReference type="PROSITE" id="PS00445">
    <property type="entry name" value="FGGY_KINASES_2"/>
    <property type="match status" value="1"/>
</dbReference>
<sequence>MPLLYFLALRSNKMYRQQDEILIGLDIGTSGVKALAFTTAGQCLAQGRAAISTVYPTPGVAEQRPAEWWQASLTALYRLTEQLGRAARGVVGIGLTGQCPTFTCLRPAGKVTGPGLIYQDNRATTQADFLARHLGADAIHQRTGQAVSPFYILPKLLWLNEQQSNWLKAGSVVVQPRDLVGWYLTGRLATDPTHAACTLAYDLSANSWTLDWLSELGLAALSWPEIMPSCSVLGNLTAEAAVATGLPEKTPVIIGAADSICAAYGASATTVDALCEVTGTSTCLHLAVSRPISSHAVNIYPHIEPGIWFAEVGLNTTGCALAWLSALLKSTPEELLSAAETVEPGAAGLLFLPHLAGGERDEPGRCGAFIGLQLGHTTAHMTRALLEGIAYALRQRVTLLEAAGCNISHVISCGGASRSQLWAQIKADVLGKPVKLVEPFDTTAWGAALIAAQTLDIPVTSSPLMHTTFQPGDSRYTPYYERFCHLENLLIVNKDKIGN</sequence>
<dbReference type="InterPro" id="IPR018484">
    <property type="entry name" value="FGGY_N"/>
</dbReference>
<dbReference type="InterPro" id="IPR000577">
    <property type="entry name" value="Carb_kinase_FGGY"/>
</dbReference>
<dbReference type="PANTHER" id="PTHR43095:SF5">
    <property type="entry name" value="XYLULOSE KINASE"/>
    <property type="match status" value="1"/>
</dbReference>
<reference evidence="7 8" key="1">
    <citation type="submission" date="2019-01" db="EMBL/GenBank/DDBJ databases">
        <title>Ktedonosporobacter rubrisoli SCAWS-G2.</title>
        <authorList>
            <person name="Huang Y."/>
            <person name="Yan B."/>
        </authorList>
    </citation>
    <scope>NUCLEOTIDE SEQUENCE [LARGE SCALE GENOMIC DNA]</scope>
    <source>
        <strain evidence="7 8">SCAWS-G2</strain>
    </source>
</reference>
<evidence type="ECO:0000256" key="4">
    <source>
        <dbReference type="RuleBase" id="RU003733"/>
    </source>
</evidence>
<protein>
    <recommendedName>
        <fullName evidence="9">Xylulokinase</fullName>
    </recommendedName>
</protein>